<name>A0ACB5SRJ6_AMBMO</name>
<reference evidence="1" key="1">
    <citation type="submission" date="2023-04" db="EMBL/GenBank/DDBJ databases">
        <title>Ambrosiozyma monospora NBRC 10751.</title>
        <authorList>
            <person name="Ichikawa N."/>
            <person name="Sato H."/>
            <person name="Tonouchi N."/>
        </authorList>
    </citation>
    <scope>NUCLEOTIDE SEQUENCE</scope>
    <source>
        <strain evidence="1">NBRC 10751</strain>
    </source>
</reference>
<evidence type="ECO:0000313" key="1">
    <source>
        <dbReference type="EMBL" id="GME70792.1"/>
    </source>
</evidence>
<accession>A0ACB5SRJ6</accession>
<keyword evidence="2" id="KW-1185">Reference proteome</keyword>
<evidence type="ECO:0000313" key="2">
    <source>
        <dbReference type="Proteomes" id="UP001165064"/>
    </source>
</evidence>
<dbReference type="EMBL" id="BSXS01000095">
    <property type="protein sequence ID" value="GME70792.1"/>
    <property type="molecule type" value="Genomic_DNA"/>
</dbReference>
<proteinExistence type="predicted"/>
<dbReference type="Proteomes" id="UP001165064">
    <property type="component" value="Unassembled WGS sequence"/>
</dbReference>
<comment type="caution">
    <text evidence="1">The sequence shown here is derived from an EMBL/GenBank/DDBJ whole genome shotgun (WGS) entry which is preliminary data.</text>
</comment>
<sequence length="396" mass="45009">MTEINQLLHISDVNEALTRISSCVAPLDSLALMTIIEDQLEATDKPTRSSMFALVESYCTKFPTHDDLDLLLVSLQEFGEVTNIYQFLCYVKMAKAARANGDSSETSNLLTKVNPLKLNTMPLTAAEYYVLKAELTNDPSQRERALSKGLEIITKFTGSPSSFCYAILHLIFEVKFAFASYLAQTKTKLNTALELTFENLEFGLRSTSDGVLKLQSSPEFNQNFDILVSLLILVPYSHTKIHYLTKFHKYLSYENQWVIQNIEPSAKSLLLSFINYSIIRFDDKELFGKLEAKFGSDVNAVYDQLIEFDLICISKIFTSIQLKDIIHTLALPATYSEEQVLDLVFRLVMDKKIDAELDDITGFVYFKEGEKSQDWNSQIVDVLDTVDYITDKIHAY</sequence>
<organism evidence="1 2">
    <name type="scientific">Ambrosiozyma monospora</name>
    <name type="common">Yeast</name>
    <name type="synonym">Endomycopsis monosporus</name>
    <dbReference type="NCBI Taxonomy" id="43982"/>
    <lineage>
        <taxon>Eukaryota</taxon>
        <taxon>Fungi</taxon>
        <taxon>Dikarya</taxon>
        <taxon>Ascomycota</taxon>
        <taxon>Saccharomycotina</taxon>
        <taxon>Pichiomycetes</taxon>
        <taxon>Pichiales</taxon>
        <taxon>Pichiaceae</taxon>
        <taxon>Ambrosiozyma</taxon>
    </lineage>
</organism>
<protein>
    <submittedName>
        <fullName evidence="1">Unnamed protein product</fullName>
    </submittedName>
</protein>
<gene>
    <name evidence="1" type="ORF">Amon02_000034000</name>
</gene>